<accession>A0ABT8W7V2</accession>
<name>A0ABT8W7V2_9FLAO</name>
<evidence type="ECO:0000313" key="3">
    <source>
        <dbReference type="Proteomes" id="UP001176883"/>
    </source>
</evidence>
<proteinExistence type="predicted"/>
<dbReference type="Pfam" id="PF14200">
    <property type="entry name" value="RicinB_lectin_2"/>
    <property type="match status" value="1"/>
</dbReference>
<dbReference type="SUPFAM" id="SSF51445">
    <property type="entry name" value="(Trans)glycosidases"/>
    <property type="match status" value="1"/>
</dbReference>
<protein>
    <submittedName>
        <fullName evidence="2">RICIN domain-containing protein</fullName>
    </submittedName>
</protein>
<dbReference type="SUPFAM" id="SSF50370">
    <property type="entry name" value="Ricin B-like lectins"/>
    <property type="match status" value="1"/>
</dbReference>
<reference evidence="2" key="1">
    <citation type="submission" date="2023-07" db="EMBL/GenBank/DDBJ databases">
        <title>Two novel species in the genus Flavivirga.</title>
        <authorList>
            <person name="Kwon K."/>
        </authorList>
    </citation>
    <scope>NUCLEOTIDE SEQUENCE</scope>
    <source>
        <strain evidence="2">KCTC 52353</strain>
    </source>
</reference>
<dbReference type="Gene3D" id="2.80.10.50">
    <property type="match status" value="1"/>
</dbReference>
<gene>
    <name evidence="2" type="ORF">Q4Q35_05110</name>
</gene>
<evidence type="ECO:0000259" key="1">
    <source>
        <dbReference type="Pfam" id="PF14200"/>
    </source>
</evidence>
<dbReference type="PROSITE" id="PS51257">
    <property type="entry name" value="PROKAR_LIPOPROTEIN"/>
    <property type="match status" value="1"/>
</dbReference>
<dbReference type="Proteomes" id="UP001176883">
    <property type="component" value="Unassembled WGS sequence"/>
</dbReference>
<dbReference type="EMBL" id="JAUOEK010000066">
    <property type="protein sequence ID" value="MDO5969180.1"/>
    <property type="molecule type" value="Genomic_DNA"/>
</dbReference>
<dbReference type="RefSeq" id="WP_303276865.1">
    <property type="nucleotide sequence ID" value="NZ_JAUOEK010000066.1"/>
</dbReference>
<dbReference type="CDD" id="cd00161">
    <property type="entry name" value="beta-trefoil_Ricin-like"/>
    <property type="match status" value="1"/>
</dbReference>
<sequence>MLKIKQKLGTHLFLISALLIYSCSTPTDNEESVENMSNLTTSSLKVSSSSGHHYVGNLEYVLGDVKQAQITNALTTTTEVDNILDGFEEMGVNGIRIAIFADGVNPNETMYDYFFNEAKSRGFKIFANPAQGGGGARIANGILNGTISSVKNTAAKNALVTRIKAFAQDYECDWINPFNEDGRPGNVWYAGQINNIYSELSGQLNGADLVGSCDWGIEAGILSLQQTNIKNYISIATTHNLGFNHSLWPDYIQEAGNLPVWDSETNNNVKFSGVATRIDAAIDAGVDGLVLYNSWNMISQSNGSLTTAGQNFKDKYTQYYFIENKQSGDRIKPYSNGTNGTLIVQAPSSYTGDFTQWEIVPTDNGYVRFRNRGSKMYFRPTNNSNYSNIYGVNSFSGTATFVQWRIDDIDNTYSFVVNRSSGKKMRSINGNDLSTHSNETDIRINQVPSSWTGDATRWRFVEAN</sequence>
<evidence type="ECO:0000313" key="2">
    <source>
        <dbReference type="EMBL" id="MDO5969180.1"/>
    </source>
</evidence>
<keyword evidence="3" id="KW-1185">Reference proteome</keyword>
<dbReference type="InterPro" id="IPR000772">
    <property type="entry name" value="Ricin_B_lectin"/>
</dbReference>
<dbReference type="InterPro" id="IPR017853">
    <property type="entry name" value="GH"/>
</dbReference>
<comment type="caution">
    <text evidence="2">The sequence shown here is derived from an EMBL/GenBank/DDBJ whole genome shotgun (WGS) entry which is preliminary data.</text>
</comment>
<organism evidence="2 3">
    <name type="scientific">Flavivirga aquimarina</name>
    <dbReference type="NCBI Taxonomy" id="2027862"/>
    <lineage>
        <taxon>Bacteria</taxon>
        <taxon>Pseudomonadati</taxon>
        <taxon>Bacteroidota</taxon>
        <taxon>Flavobacteriia</taxon>
        <taxon>Flavobacteriales</taxon>
        <taxon>Flavobacteriaceae</taxon>
        <taxon>Flavivirga</taxon>
    </lineage>
</organism>
<dbReference type="InterPro" id="IPR035992">
    <property type="entry name" value="Ricin_B-like_lectins"/>
</dbReference>
<feature type="domain" description="Ricin B lectin" evidence="1">
    <location>
        <begin position="317"/>
        <end position="385"/>
    </location>
</feature>